<feature type="signal peptide" evidence="2">
    <location>
        <begin position="1"/>
        <end position="26"/>
    </location>
</feature>
<dbReference type="RefSeq" id="WP_068005860.1">
    <property type="nucleotide sequence ID" value="NZ_QQBC01000014.1"/>
</dbReference>
<keyword evidence="5" id="KW-1185">Reference proteome</keyword>
<keyword evidence="1" id="KW-1133">Transmembrane helix</keyword>
<feature type="domain" description="DUF8020" evidence="3">
    <location>
        <begin position="33"/>
        <end position="104"/>
    </location>
</feature>
<sequence length="216" mass="21684">MNLHKLTAAVAPAVVAVTLGAGTVHADAGAPEVRYEAKLVGNVVETTLDGGYFQVAGDQQTVAIKDTTGNTLVTLPLSFRQDGLEYPLAQQISDSGRTLDLTVVKDAAAARPAPALTPVASNAENQRAMDAFATQFGIATAIGGFIGTAIGAVAGAIIGLSVLPIEPATIITGAAIGGIIGTLVVGGPTLIIAGIDLINTLTAAPGTTKWMDNTGR</sequence>
<name>A0A370HTW3_9NOCA</name>
<organism evidence="4 5">
    <name type="scientific">Nocardia pseudobrasiliensis</name>
    <dbReference type="NCBI Taxonomy" id="45979"/>
    <lineage>
        <taxon>Bacteria</taxon>
        <taxon>Bacillati</taxon>
        <taxon>Actinomycetota</taxon>
        <taxon>Actinomycetes</taxon>
        <taxon>Mycobacteriales</taxon>
        <taxon>Nocardiaceae</taxon>
        <taxon>Nocardia</taxon>
    </lineage>
</organism>
<dbReference type="AlphaFoldDB" id="A0A370HTW3"/>
<dbReference type="STRING" id="1210086.GCA_001613105_06510"/>
<dbReference type="InterPro" id="IPR058333">
    <property type="entry name" value="DUF8020"/>
</dbReference>
<evidence type="ECO:0000313" key="4">
    <source>
        <dbReference type="EMBL" id="RDI61391.1"/>
    </source>
</evidence>
<feature type="chain" id="PRO_5016968321" description="DUF8020 domain-containing protein" evidence="2">
    <location>
        <begin position="27"/>
        <end position="216"/>
    </location>
</feature>
<proteinExistence type="predicted"/>
<evidence type="ECO:0000313" key="5">
    <source>
        <dbReference type="Proteomes" id="UP000254869"/>
    </source>
</evidence>
<accession>A0A370HTW3</accession>
<comment type="caution">
    <text evidence="4">The sequence shown here is derived from an EMBL/GenBank/DDBJ whole genome shotgun (WGS) entry which is preliminary data.</text>
</comment>
<feature type="transmembrane region" description="Helical" evidence="1">
    <location>
        <begin position="170"/>
        <end position="195"/>
    </location>
</feature>
<evidence type="ECO:0000256" key="1">
    <source>
        <dbReference type="SAM" id="Phobius"/>
    </source>
</evidence>
<keyword evidence="1" id="KW-0812">Transmembrane</keyword>
<keyword evidence="2" id="KW-0732">Signal</keyword>
<feature type="transmembrane region" description="Helical" evidence="1">
    <location>
        <begin position="136"/>
        <end position="163"/>
    </location>
</feature>
<gene>
    <name evidence="4" type="ORF">DFR76_114116</name>
</gene>
<reference evidence="4 5" key="1">
    <citation type="submission" date="2018-07" db="EMBL/GenBank/DDBJ databases">
        <title>Genomic Encyclopedia of Type Strains, Phase IV (KMG-IV): sequencing the most valuable type-strain genomes for metagenomic binning, comparative biology and taxonomic classification.</title>
        <authorList>
            <person name="Goeker M."/>
        </authorList>
    </citation>
    <scope>NUCLEOTIDE SEQUENCE [LARGE SCALE GENOMIC DNA]</scope>
    <source>
        <strain evidence="4 5">DSM 44290</strain>
    </source>
</reference>
<dbReference type="Proteomes" id="UP000254869">
    <property type="component" value="Unassembled WGS sequence"/>
</dbReference>
<evidence type="ECO:0000256" key="2">
    <source>
        <dbReference type="SAM" id="SignalP"/>
    </source>
</evidence>
<dbReference type="EMBL" id="QQBC01000014">
    <property type="protein sequence ID" value="RDI61391.1"/>
    <property type="molecule type" value="Genomic_DNA"/>
</dbReference>
<keyword evidence="1" id="KW-0472">Membrane</keyword>
<evidence type="ECO:0000259" key="3">
    <source>
        <dbReference type="Pfam" id="PF26059"/>
    </source>
</evidence>
<dbReference type="Pfam" id="PF26059">
    <property type="entry name" value="DUF8020"/>
    <property type="match status" value="1"/>
</dbReference>
<protein>
    <recommendedName>
        <fullName evidence="3">DUF8020 domain-containing protein</fullName>
    </recommendedName>
</protein>